<dbReference type="Gene3D" id="3.40.50.10810">
    <property type="entry name" value="Tandem AAA-ATPase domain"/>
    <property type="match status" value="1"/>
</dbReference>
<keyword evidence="2" id="KW-0378">Hydrolase</keyword>
<dbReference type="GO" id="GO:0006289">
    <property type="term" value="P:nucleotide-excision repair"/>
    <property type="evidence" value="ECO:0007669"/>
    <property type="project" value="TreeGrafter"/>
</dbReference>
<keyword evidence="5" id="KW-0863">Zinc-finger</keyword>
<feature type="compositionally biased region" description="Basic and acidic residues" evidence="6">
    <location>
        <begin position="179"/>
        <end position="204"/>
    </location>
</feature>
<gene>
    <name evidence="10" type="ORF">FOZ62_029363</name>
    <name evidence="9" type="ORF">FOZ63_031377</name>
</gene>
<dbReference type="InterPro" id="IPR013083">
    <property type="entry name" value="Znf_RING/FYVE/PHD"/>
</dbReference>
<dbReference type="PANTHER" id="PTHR45626">
    <property type="entry name" value="TRANSCRIPTION TERMINATION FACTOR 2-RELATED"/>
    <property type="match status" value="1"/>
</dbReference>
<dbReference type="GO" id="GO:0005634">
    <property type="term" value="C:nucleus"/>
    <property type="evidence" value="ECO:0007669"/>
    <property type="project" value="TreeGrafter"/>
</dbReference>
<evidence type="ECO:0000256" key="5">
    <source>
        <dbReference type="PROSITE-ProRule" id="PRU00175"/>
    </source>
</evidence>
<organism evidence="10 12">
    <name type="scientific">Perkinsus olseni</name>
    <name type="common">Perkinsus atlanticus</name>
    <dbReference type="NCBI Taxonomy" id="32597"/>
    <lineage>
        <taxon>Eukaryota</taxon>
        <taxon>Sar</taxon>
        <taxon>Alveolata</taxon>
        <taxon>Perkinsozoa</taxon>
        <taxon>Perkinsea</taxon>
        <taxon>Perkinsida</taxon>
        <taxon>Perkinsidae</taxon>
        <taxon>Perkinsus</taxon>
    </lineage>
</organism>
<dbReference type="InterPro" id="IPR027417">
    <property type="entry name" value="P-loop_NTPase"/>
</dbReference>
<dbReference type="Pfam" id="PF00176">
    <property type="entry name" value="SNF2-rel_dom"/>
    <property type="match status" value="2"/>
</dbReference>
<evidence type="ECO:0000313" key="11">
    <source>
        <dbReference type="Proteomes" id="UP000553632"/>
    </source>
</evidence>
<dbReference type="GO" id="GO:0008270">
    <property type="term" value="F:zinc ion binding"/>
    <property type="evidence" value="ECO:0007669"/>
    <property type="project" value="UniProtKB-KW"/>
</dbReference>
<proteinExistence type="predicted"/>
<reference evidence="11 12" key="1">
    <citation type="submission" date="2020-04" db="EMBL/GenBank/DDBJ databases">
        <title>Perkinsus olseni comparative genomics.</title>
        <authorList>
            <person name="Bogema D.R."/>
        </authorList>
    </citation>
    <scope>NUCLEOTIDE SEQUENCE [LARGE SCALE GENOMIC DNA]</scope>
    <source>
        <strain evidence="10">ATCC PRA-205</strain>
        <strain evidence="9 11">ATCC PRA-207</strain>
    </source>
</reference>
<keyword evidence="1" id="KW-0547">Nucleotide-binding</keyword>
<dbReference type="Pfam" id="PF13639">
    <property type="entry name" value="zf-RING_2"/>
    <property type="match status" value="1"/>
</dbReference>
<dbReference type="Proteomes" id="UP000574390">
    <property type="component" value="Unassembled WGS sequence"/>
</dbReference>
<dbReference type="InterPro" id="IPR038718">
    <property type="entry name" value="SNF2-like_sf"/>
</dbReference>
<evidence type="ECO:0000256" key="1">
    <source>
        <dbReference type="ARBA" id="ARBA00022741"/>
    </source>
</evidence>
<keyword evidence="5" id="KW-0862">Zinc</keyword>
<evidence type="ECO:0000256" key="3">
    <source>
        <dbReference type="ARBA" id="ARBA00022806"/>
    </source>
</evidence>
<comment type="caution">
    <text evidence="10">The sequence shown here is derived from an EMBL/GenBank/DDBJ whole genome shotgun (WGS) entry which is preliminary data.</text>
</comment>
<accession>A0A7J6TYN8</accession>
<protein>
    <submittedName>
        <fullName evidence="10">Uncharacterized protein</fullName>
    </submittedName>
</protein>
<evidence type="ECO:0000313" key="9">
    <source>
        <dbReference type="EMBL" id="KAF4706881.1"/>
    </source>
</evidence>
<dbReference type="PROSITE" id="PS50089">
    <property type="entry name" value="ZF_RING_2"/>
    <property type="match status" value="1"/>
</dbReference>
<dbReference type="InterPro" id="IPR000330">
    <property type="entry name" value="SNF2_N"/>
</dbReference>
<keyword evidence="5" id="KW-0479">Metal-binding</keyword>
<dbReference type="InterPro" id="IPR001841">
    <property type="entry name" value="Znf_RING"/>
</dbReference>
<sequence>MSSFRDLLFGESPVGRSRSESSGGTPLPESKRGGVFINAYDQVASKSSTERGHGTASGAPRTGCRGRTDGDFSWGEEKGQAVIHGAMSSISSQYGWARGDNVEIGSCLKKESAEVKGESPVVKGETPVVKGESTVVKGKSTVVKSEPSGGRAGLSLRYRFGRYSESHVDMASGCATKGEPLKEDSKPEGERLEPRCKQEGREATGPRIGGPSEDCEVISISSDDTPSCKEEGAVSLEAEFTPYQSVDVIDLTEDVIEAEIVGGELPSDAGVCVKTDPVGGNPVKLDSICERRASTSAVARDECRGATESSSPSVELKTPDKEARVKTNTNASSGRTKRQGPAGRSSGKRRKGASGGRSPGLDGQWRQPPDTFNVEDDIGCEREPLDERLRSNMLLHSIFWGRVCLDEAHRIRNRTTNTARAASALRCRYRWCLTGTPIQNRVGDLFSLARFLRIRPLSTTGCDTAGCRCEVLDHPWDDECHECGHSKHAHYNYFNRFIARPIQKSGLTSIEGAEGMRMLRSQLLGKFLLRRTKAQRESDVKLPPMEERPANSVLSAAEAAYYQAKYEKYRAQVVKYAKKGELAERVVEALKMILRLRQAANHKYLIEHRAQKEINCVRHPGFFLGAGICHQEIPPRTGCAGQALAKAKCDHLFHNSCVQSWLRLQNQYCPVCRNQLEVWYGNPLCGDEEDESDDGIVEAVALRQLQNDPRVPRKASILKRVPISSFESSSKIEELVAEVQAMRKADGEAKG</sequence>
<feature type="domain" description="RING-type" evidence="7">
    <location>
        <begin position="628"/>
        <end position="673"/>
    </location>
</feature>
<dbReference type="InterPro" id="IPR050628">
    <property type="entry name" value="SNF2_RAD54_helicase_TF"/>
</dbReference>
<feature type="compositionally biased region" description="Basic and acidic residues" evidence="6">
    <location>
        <begin position="296"/>
        <end position="305"/>
    </location>
</feature>
<feature type="region of interest" description="Disordered" evidence="6">
    <location>
        <begin position="1"/>
        <end position="71"/>
    </location>
</feature>
<feature type="region of interest" description="Disordered" evidence="6">
    <location>
        <begin position="296"/>
        <end position="377"/>
    </location>
</feature>
<name>A0A7J6TYN8_PEROL</name>
<feature type="region of interest" description="Disordered" evidence="6">
    <location>
        <begin position="174"/>
        <end position="214"/>
    </location>
</feature>
<evidence type="ECO:0000256" key="4">
    <source>
        <dbReference type="ARBA" id="ARBA00022840"/>
    </source>
</evidence>
<dbReference type="SUPFAM" id="SSF57850">
    <property type="entry name" value="RING/U-box"/>
    <property type="match status" value="1"/>
</dbReference>
<evidence type="ECO:0000256" key="2">
    <source>
        <dbReference type="ARBA" id="ARBA00022801"/>
    </source>
</evidence>
<evidence type="ECO:0000256" key="6">
    <source>
        <dbReference type="SAM" id="MobiDB-lite"/>
    </source>
</evidence>
<keyword evidence="4" id="KW-0067">ATP-binding</keyword>
<evidence type="ECO:0000313" key="12">
    <source>
        <dbReference type="Proteomes" id="UP000574390"/>
    </source>
</evidence>
<evidence type="ECO:0000259" key="8">
    <source>
        <dbReference type="PROSITE" id="PS51192"/>
    </source>
</evidence>
<dbReference type="CDD" id="cd16448">
    <property type="entry name" value="RING-H2"/>
    <property type="match status" value="1"/>
</dbReference>
<dbReference type="GO" id="GO:0016787">
    <property type="term" value="F:hydrolase activity"/>
    <property type="evidence" value="ECO:0007669"/>
    <property type="project" value="UniProtKB-KW"/>
</dbReference>
<feature type="non-terminal residue" evidence="10">
    <location>
        <position position="1"/>
    </location>
</feature>
<feature type="domain" description="Helicase ATP-binding" evidence="8">
    <location>
        <begin position="387"/>
        <end position="455"/>
    </location>
</feature>
<keyword evidence="3" id="KW-0347">Helicase</keyword>
<dbReference type="Gene3D" id="3.30.40.10">
    <property type="entry name" value="Zinc/RING finger domain, C3HC4 (zinc finger)"/>
    <property type="match status" value="1"/>
</dbReference>
<evidence type="ECO:0000313" key="10">
    <source>
        <dbReference type="EMBL" id="KAF4750393.1"/>
    </source>
</evidence>
<dbReference type="EMBL" id="JABANO010033411">
    <property type="protein sequence ID" value="KAF4706881.1"/>
    <property type="molecule type" value="Genomic_DNA"/>
</dbReference>
<dbReference type="Proteomes" id="UP000553632">
    <property type="component" value="Unassembled WGS sequence"/>
</dbReference>
<dbReference type="EMBL" id="JABANM010003706">
    <property type="protein sequence ID" value="KAF4750393.1"/>
    <property type="molecule type" value="Genomic_DNA"/>
</dbReference>
<dbReference type="GO" id="GO:0005524">
    <property type="term" value="F:ATP binding"/>
    <property type="evidence" value="ECO:0007669"/>
    <property type="project" value="UniProtKB-KW"/>
</dbReference>
<dbReference type="GO" id="GO:0004386">
    <property type="term" value="F:helicase activity"/>
    <property type="evidence" value="ECO:0007669"/>
    <property type="project" value="UniProtKB-KW"/>
</dbReference>
<dbReference type="PANTHER" id="PTHR45626:SF12">
    <property type="entry name" value="DNA REPAIR PROTEIN RAD16"/>
    <property type="match status" value="1"/>
</dbReference>
<dbReference type="AlphaFoldDB" id="A0A7J6TYN8"/>
<dbReference type="GO" id="GO:0008094">
    <property type="term" value="F:ATP-dependent activity, acting on DNA"/>
    <property type="evidence" value="ECO:0007669"/>
    <property type="project" value="TreeGrafter"/>
</dbReference>
<dbReference type="SUPFAM" id="SSF52540">
    <property type="entry name" value="P-loop containing nucleoside triphosphate hydrolases"/>
    <property type="match status" value="1"/>
</dbReference>
<evidence type="ECO:0000259" key="7">
    <source>
        <dbReference type="PROSITE" id="PS50089"/>
    </source>
</evidence>
<dbReference type="InterPro" id="IPR014001">
    <property type="entry name" value="Helicase_ATP-bd"/>
</dbReference>
<dbReference type="PROSITE" id="PS51192">
    <property type="entry name" value="HELICASE_ATP_BIND_1"/>
    <property type="match status" value="1"/>
</dbReference>
<keyword evidence="11" id="KW-1185">Reference proteome</keyword>